<dbReference type="PATRIC" id="fig|999418.3.peg.2430"/>
<comment type="caution">
    <text evidence="1">The sequence shown here is derived from an EMBL/GenBank/DDBJ whole genome shotgun (WGS) entry which is preliminary data.</text>
</comment>
<evidence type="ECO:0000313" key="2">
    <source>
        <dbReference type="Proteomes" id="UP000006330"/>
    </source>
</evidence>
<dbReference type="AlphaFoldDB" id="K5ZU58"/>
<gene>
    <name evidence="1" type="ORF">HMPREF1076_02388</name>
</gene>
<organism evidence="1 2">
    <name type="scientific">Parabacteroides goldsteinii CL02T12C30</name>
    <dbReference type="NCBI Taxonomy" id="999418"/>
    <lineage>
        <taxon>Bacteria</taxon>
        <taxon>Pseudomonadati</taxon>
        <taxon>Bacteroidota</taxon>
        <taxon>Bacteroidia</taxon>
        <taxon>Bacteroidales</taxon>
        <taxon>Tannerellaceae</taxon>
        <taxon>Parabacteroides</taxon>
    </lineage>
</organism>
<dbReference type="HOGENOM" id="CLU_157763_0_0_10"/>
<name>K5ZU58_9BACT</name>
<sequence length="135" mass="14626">MVKKACKVRECPPGNVGFVYLFMELKEFIKSTITQLSEAVYELNDELQDKGVVVNPCSVANSSFDTLDFGGGIIVSSVDFDLQVNTSEVKENSGKIGVLASVVGIGVSTKEGSNGNEASRIRFKLPVVLPYKKPY</sequence>
<evidence type="ECO:0000313" key="1">
    <source>
        <dbReference type="EMBL" id="EKN15051.1"/>
    </source>
</evidence>
<accession>K5ZU58</accession>
<reference evidence="1 2" key="1">
    <citation type="submission" date="2012-02" db="EMBL/GenBank/DDBJ databases">
        <title>The Genome Sequence of Parabacteroides goldsteinii CL02T12C30.</title>
        <authorList>
            <consortium name="The Broad Institute Genome Sequencing Platform"/>
            <person name="Earl A."/>
            <person name="Ward D."/>
            <person name="Feldgarden M."/>
            <person name="Gevers D."/>
            <person name="Zitomersky N.L."/>
            <person name="Coyne M.J."/>
            <person name="Comstock L.E."/>
            <person name="Young S.K."/>
            <person name="Zeng Q."/>
            <person name="Gargeya S."/>
            <person name="Fitzgerald M."/>
            <person name="Haas B."/>
            <person name="Abouelleil A."/>
            <person name="Alvarado L."/>
            <person name="Arachchi H.M."/>
            <person name="Berlin A."/>
            <person name="Chapman S.B."/>
            <person name="Gearin G."/>
            <person name="Goldberg J."/>
            <person name="Griggs A."/>
            <person name="Gujja S."/>
            <person name="Hansen M."/>
            <person name="Heiman D."/>
            <person name="Howarth C."/>
            <person name="Larimer J."/>
            <person name="Lui A."/>
            <person name="MacDonald P.J.P."/>
            <person name="McCowen C."/>
            <person name="Montmayeur A."/>
            <person name="Murphy C."/>
            <person name="Neiman D."/>
            <person name="Pearson M."/>
            <person name="Priest M."/>
            <person name="Roberts A."/>
            <person name="Saif S."/>
            <person name="Shea T."/>
            <person name="Sisk P."/>
            <person name="Stolte C."/>
            <person name="Sykes S."/>
            <person name="Wortman J."/>
            <person name="Nusbaum C."/>
            <person name="Birren B."/>
        </authorList>
    </citation>
    <scope>NUCLEOTIDE SEQUENCE [LARGE SCALE GENOMIC DNA]</scope>
    <source>
        <strain evidence="1 2">CL02T12C30</strain>
    </source>
</reference>
<proteinExistence type="predicted"/>
<dbReference type="Proteomes" id="UP000006330">
    <property type="component" value="Unassembled WGS sequence"/>
</dbReference>
<dbReference type="EMBL" id="AGZO01000017">
    <property type="protein sequence ID" value="EKN15051.1"/>
    <property type="molecule type" value="Genomic_DNA"/>
</dbReference>
<protein>
    <submittedName>
        <fullName evidence="1">Uncharacterized protein</fullName>
    </submittedName>
</protein>